<dbReference type="SUPFAM" id="SSF56925">
    <property type="entry name" value="OMPA-like"/>
    <property type="match status" value="1"/>
</dbReference>
<sequence>MNKIAGNQFLKKKALEKKAPAKIALGKKTLSVAVCAMLYSFPASADLLGFSFGASAGAARIEYDGNDDYGFEYGVNASYHFNDMLSVNAGVVQGSAEVDSNLSSAKNDIDYTAFPLTLRGDIPLVIGNAYAKVGTNYYDYDIDTPGMRDTNDGWGFTGGAGFVFTLLPFIDLSLGYEYRDMGDVTNNSIIFGVGASL</sequence>
<evidence type="ECO:0000313" key="4">
    <source>
        <dbReference type="Proteomes" id="UP000029227"/>
    </source>
</evidence>
<protein>
    <recommendedName>
        <fullName evidence="2">Outer membrane protein beta-barrel domain-containing protein</fullName>
    </recommendedName>
</protein>
<comment type="caution">
    <text evidence="3">The sequence shown here is derived from an EMBL/GenBank/DDBJ whole genome shotgun (WGS) entry which is preliminary data.</text>
</comment>
<name>A0A090R9L6_9GAMM</name>
<dbReference type="eggNOG" id="COG3637">
    <property type="taxonomic scope" value="Bacteria"/>
</dbReference>
<dbReference type="Gene3D" id="2.40.160.20">
    <property type="match status" value="1"/>
</dbReference>
<evidence type="ECO:0000256" key="1">
    <source>
        <dbReference type="ARBA" id="ARBA00022729"/>
    </source>
</evidence>
<dbReference type="EMBL" id="BBMN01000004">
    <property type="protein sequence ID" value="GAL04297.1"/>
    <property type="molecule type" value="Genomic_DNA"/>
</dbReference>
<dbReference type="Proteomes" id="UP000029227">
    <property type="component" value="Unassembled WGS sequence"/>
</dbReference>
<reference evidence="3 4" key="1">
    <citation type="journal article" date="2014" name="Genome Announc.">
        <title>Draft Genome Sequences of Two Vibrionaceae Species, Vibrio ponticus C121 and Photobacterium aphoticum C119, Isolated as Coral Reef Microbiota.</title>
        <authorList>
            <person name="Al-saari N."/>
            <person name="Meirelles P.M."/>
            <person name="Mino S."/>
            <person name="Suda W."/>
            <person name="Oshima K."/>
            <person name="Hattori M."/>
            <person name="Ohkuma M."/>
            <person name="Thompson F.L."/>
            <person name="Gomez-Gil B."/>
            <person name="Sawabe T."/>
            <person name="Sawabe T."/>
        </authorList>
    </citation>
    <scope>NUCLEOTIDE SEQUENCE [LARGE SCALE GENOMIC DNA]</scope>
    <source>
        <strain evidence="3 4">JCM 19237</strain>
    </source>
</reference>
<accession>A0A090R9L6</accession>
<dbReference type="STRING" id="754436.JCM19237_969"/>
<proteinExistence type="predicted"/>
<keyword evidence="1" id="KW-0732">Signal</keyword>
<dbReference type="InterPro" id="IPR011250">
    <property type="entry name" value="OMP/PagP_B-barrel"/>
</dbReference>
<evidence type="ECO:0000259" key="2">
    <source>
        <dbReference type="Pfam" id="PF13505"/>
    </source>
</evidence>
<dbReference type="AlphaFoldDB" id="A0A090R9L6"/>
<dbReference type="Pfam" id="PF13505">
    <property type="entry name" value="OMP_b-brl"/>
    <property type="match status" value="1"/>
</dbReference>
<dbReference type="InterPro" id="IPR027385">
    <property type="entry name" value="Beta-barrel_OMP"/>
</dbReference>
<organism evidence="3 4">
    <name type="scientific">Photobacterium aphoticum</name>
    <dbReference type="NCBI Taxonomy" id="754436"/>
    <lineage>
        <taxon>Bacteria</taxon>
        <taxon>Pseudomonadati</taxon>
        <taxon>Pseudomonadota</taxon>
        <taxon>Gammaproteobacteria</taxon>
        <taxon>Vibrionales</taxon>
        <taxon>Vibrionaceae</taxon>
        <taxon>Photobacterium</taxon>
    </lineage>
</organism>
<gene>
    <name evidence="3" type="ORF">JCM19237_969</name>
</gene>
<feature type="domain" description="Outer membrane protein beta-barrel" evidence="2">
    <location>
        <begin position="32"/>
        <end position="195"/>
    </location>
</feature>
<evidence type="ECO:0000313" key="3">
    <source>
        <dbReference type="EMBL" id="GAL04297.1"/>
    </source>
</evidence>